<reference evidence="14 15" key="1">
    <citation type="submission" date="2024-04" db="EMBL/GenBank/DDBJ databases">
        <title>Tritrichomonas musculus Genome.</title>
        <authorList>
            <person name="Alves-Ferreira E."/>
            <person name="Grigg M."/>
            <person name="Lorenzi H."/>
            <person name="Galac M."/>
        </authorList>
    </citation>
    <scope>NUCLEOTIDE SEQUENCE [LARGE SCALE GENOMIC DNA]</scope>
    <source>
        <strain evidence="14 15">EAF2021</strain>
    </source>
</reference>
<evidence type="ECO:0000259" key="13">
    <source>
        <dbReference type="Pfam" id="PF01217"/>
    </source>
</evidence>
<dbReference type="PANTHER" id="PTHR11043">
    <property type="entry name" value="ZETA-COAT PROTEIN"/>
    <property type="match status" value="1"/>
</dbReference>
<evidence type="ECO:0000256" key="5">
    <source>
        <dbReference type="ARBA" id="ARBA00022490"/>
    </source>
</evidence>
<keyword evidence="15" id="KW-1185">Reference proteome</keyword>
<sequence>MSFDNLTKIQAIFLYTKDKTKIVAQYYTNKIPEDQKSNFESEIFDYSQNENVANSLVFLYKSYVVVFVCSEDFITFLVGDIKCNELILNDIQENFYNALDTLFNGKVNSTTLISNIGTVYLVIDGLIDQGYPFITDSNDLVSNVLMKEFDNSSSGSDNVSKSNKLLGFLKRNY</sequence>
<keyword evidence="8 12" id="KW-0333">Golgi apparatus</keyword>
<dbReference type="Proteomes" id="UP001470230">
    <property type="component" value="Unassembled WGS sequence"/>
</dbReference>
<keyword evidence="4 12" id="KW-0813">Transport</keyword>
<accession>A0ABR2KL07</accession>
<comment type="subcellular location">
    <subcellularLocation>
        <location evidence="12">Cytoplasm</location>
    </subcellularLocation>
    <subcellularLocation>
        <location evidence="1 12">Golgi apparatus membrane</location>
        <topology evidence="1 12">Peripheral membrane protein</topology>
        <orientation evidence="1 12">Cytoplasmic side</orientation>
    </subcellularLocation>
    <subcellularLocation>
        <location evidence="12">Cytoplasmic vesicle</location>
        <location evidence="12">COPI-coated vesicle membrane</location>
        <topology evidence="12">Peripheral membrane protein</topology>
        <orientation evidence="12">Cytoplasmic side</orientation>
    </subcellularLocation>
</comment>
<evidence type="ECO:0000256" key="10">
    <source>
        <dbReference type="ARBA" id="ARBA00023329"/>
    </source>
</evidence>
<evidence type="ECO:0000256" key="7">
    <source>
        <dbReference type="ARBA" id="ARBA00022927"/>
    </source>
</evidence>
<evidence type="ECO:0000256" key="2">
    <source>
        <dbReference type="ARBA" id="ARBA00006972"/>
    </source>
</evidence>
<evidence type="ECO:0000313" key="14">
    <source>
        <dbReference type="EMBL" id="KAK8891582.1"/>
    </source>
</evidence>
<dbReference type="EMBL" id="JAPFFF010000004">
    <property type="protein sequence ID" value="KAK8891582.1"/>
    <property type="molecule type" value="Genomic_DNA"/>
</dbReference>
<evidence type="ECO:0000256" key="12">
    <source>
        <dbReference type="RuleBase" id="RU366053"/>
    </source>
</evidence>
<evidence type="ECO:0000256" key="6">
    <source>
        <dbReference type="ARBA" id="ARBA00022892"/>
    </source>
</evidence>
<name>A0ABR2KL07_9EUKA</name>
<dbReference type="InterPro" id="IPR022775">
    <property type="entry name" value="AP_mu_sigma_su"/>
</dbReference>
<evidence type="ECO:0000256" key="8">
    <source>
        <dbReference type="ARBA" id="ARBA00023034"/>
    </source>
</evidence>
<proteinExistence type="inferred from homology"/>
<dbReference type="Gene3D" id="3.30.450.60">
    <property type="match status" value="1"/>
</dbReference>
<evidence type="ECO:0000256" key="4">
    <source>
        <dbReference type="ARBA" id="ARBA00022448"/>
    </source>
</evidence>
<comment type="similarity">
    <text evidence="2 12">Belongs to the adaptor complexes small subunit family.</text>
</comment>
<keyword evidence="5 12" id="KW-0963">Cytoplasm</keyword>
<gene>
    <name evidence="14" type="ORF">M9Y10_028795</name>
</gene>
<dbReference type="InterPro" id="IPR011012">
    <property type="entry name" value="Longin-like_dom_sf"/>
</dbReference>
<comment type="subunit">
    <text evidence="3 12">Oligomeric complex that consists of at least the alpha, beta, beta', gamma, delta, epsilon and zeta subunits.</text>
</comment>
<evidence type="ECO:0000256" key="1">
    <source>
        <dbReference type="ARBA" id="ARBA00004255"/>
    </source>
</evidence>
<evidence type="ECO:0000256" key="9">
    <source>
        <dbReference type="ARBA" id="ARBA00023136"/>
    </source>
</evidence>
<comment type="function">
    <text evidence="11">The coatomer is a cytosolic protein complex that binds to dilysine motifs and reversibly associates with Golgi non-clathrin-coated vesicles, which further mediate biosynthetic protein transport from the ER, via the Golgi up to the trans Golgi network. Coatomer complex is required for budding from Golgi membranes, and is essential for the retrograde Golgi-to-ER transport of dilysine-tagged proteins. The zeta subunit may be involved in regulating the coat assembly and, hence, the rate of biosynthetic protein transport due to its association-dissociation properties with the coatomer complex.</text>
</comment>
<dbReference type="PANTHER" id="PTHR11043:SF0">
    <property type="entry name" value="COATOMER SUBUNIT ZETA"/>
    <property type="match status" value="1"/>
</dbReference>
<dbReference type="InterPro" id="IPR039652">
    <property type="entry name" value="Coatomer_zeta"/>
</dbReference>
<organism evidence="14 15">
    <name type="scientific">Tritrichomonas musculus</name>
    <dbReference type="NCBI Taxonomy" id="1915356"/>
    <lineage>
        <taxon>Eukaryota</taxon>
        <taxon>Metamonada</taxon>
        <taxon>Parabasalia</taxon>
        <taxon>Tritrichomonadida</taxon>
        <taxon>Tritrichomonadidae</taxon>
        <taxon>Tritrichomonas</taxon>
    </lineage>
</organism>
<dbReference type="SUPFAM" id="SSF64356">
    <property type="entry name" value="SNARE-like"/>
    <property type="match status" value="1"/>
</dbReference>
<feature type="domain" description="AP complex mu/sigma subunit" evidence="13">
    <location>
        <begin position="9"/>
        <end position="147"/>
    </location>
</feature>
<keyword evidence="10 12" id="KW-0968">Cytoplasmic vesicle</keyword>
<evidence type="ECO:0000256" key="3">
    <source>
        <dbReference type="ARBA" id="ARBA00011775"/>
    </source>
</evidence>
<keyword evidence="7 12" id="KW-0653">Protein transport</keyword>
<evidence type="ECO:0000256" key="11">
    <source>
        <dbReference type="ARBA" id="ARBA00045555"/>
    </source>
</evidence>
<evidence type="ECO:0000313" key="15">
    <source>
        <dbReference type="Proteomes" id="UP001470230"/>
    </source>
</evidence>
<protein>
    <recommendedName>
        <fullName evidence="12">Coatomer subunit zeta</fullName>
    </recommendedName>
</protein>
<comment type="caution">
    <text evidence="14">The sequence shown here is derived from an EMBL/GenBank/DDBJ whole genome shotgun (WGS) entry which is preliminary data.</text>
</comment>
<keyword evidence="6 12" id="KW-0931">ER-Golgi transport</keyword>
<keyword evidence="9 12" id="KW-0472">Membrane</keyword>
<dbReference type="Pfam" id="PF01217">
    <property type="entry name" value="Clat_adaptor_s"/>
    <property type="match status" value="1"/>
</dbReference>